<evidence type="ECO:0000313" key="1">
    <source>
        <dbReference type="EMBL" id="GBH14109.1"/>
    </source>
</evidence>
<comment type="caution">
    <text evidence="1">The sequence shown here is derived from an EMBL/GenBank/DDBJ whole genome shotgun (WGS) entry which is preliminary data.</text>
</comment>
<proteinExistence type="predicted"/>
<organism evidence="1 2">
    <name type="scientific">Pseudomonas syringae pv. actinidiae</name>
    <dbReference type="NCBI Taxonomy" id="103796"/>
    <lineage>
        <taxon>Bacteria</taxon>
        <taxon>Pseudomonadati</taxon>
        <taxon>Pseudomonadota</taxon>
        <taxon>Gammaproteobacteria</taxon>
        <taxon>Pseudomonadales</taxon>
        <taxon>Pseudomonadaceae</taxon>
        <taxon>Pseudomonas</taxon>
        <taxon>Pseudomonas syringae</taxon>
    </lineage>
</organism>
<dbReference type="EMBL" id="BGJZ01000436">
    <property type="protein sequence ID" value="GBH14109.1"/>
    <property type="molecule type" value="Genomic_DNA"/>
</dbReference>
<reference evidence="1 2" key="1">
    <citation type="submission" date="2018-04" db="EMBL/GenBank/DDBJ databases">
        <title>Draft genome sequence of Pseudomonas syringae pv. actinidiae biovar 1 strains isolated from kiwifruit in Kagawa prefecture.</title>
        <authorList>
            <person name="Tabuchi M."/>
            <person name="Saito M."/>
            <person name="Fujiwara S."/>
            <person name="Sasa N."/>
            <person name="Akimitsu K."/>
            <person name="Gomi K."/>
            <person name="Konishi-Sugita S."/>
            <person name="Hamano K."/>
            <person name="Kataoka I."/>
        </authorList>
    </citation>
    <scope>NUCLEOTIDE SEQUENCE [LARGE SCALE GENOMIC DNA]</scope>
    <source>
        <strain evidence="1 2">MAFF212206</strain>
    </source>
</reference>
<name>A0A2V0QME6_PSESF</name>
<dbReference type="AlphaFoldDB" id="A0A2V0QME6"/>
<dbReference type="Proteomes" id="UP000247480">
    <property type="component" value="Unassembled WGS sequence"/>
</dbReference>
<sequence>MRARLTGFSHLHTQTPNGHFCFASALLNFRGRENTPPLCAWFFAPAKILLLILPPAGRAVSEERRNN</sequence>
<accession>A0A2V0QME6</accession>
<evidence type="ECO:0000313" key="2">
    <source>
        <dbReference type="Proteomes" id="UP000247480"/>
    </source>
</evidence>
<protein>
    <submittedName>
        <fullName evidence="1">Uncharacterized protein</fullName>
    </submittedName>
</protein>
<gene>
    <name evidence="1" type="ORF">KPSA1_07608</name>
</gene>